<keyword evidence="3 5" id="KW-0063">Aspartyl esterase</keyword>
<comment type="caution">
    <text evidence="7">The sequence shown here is derived from an EMBL/GenBank/DDBJ whole genome shotgun (WGS) entry which is preliminary data.</text>
</comment>
<comment type="pathway">
    <text evidence="5">Glycan metabolism; pectin degradation; 2-dehydro-3-deoxy-D-gluconate from pectin: step 1/5.</text>
</comment>
<organism evidence="7 8">
    <name type="scientific">Plebeiibacterium marinum</name>
    <dbReference type="NCBI Taxonomy" id="2992111"/>
    <lineage>
        <taxon>Bacteria</taxon>
        <taxon>Pseudomonadati</taxon>
        <taxon>Bacteroidota</taxon>
        <taxon>Bacteroidia</taxon>
        <taxon>Marinilabiliales</taxon>
        <taxon>Marinilabiliaceae</taxon>
        <taxon>Plebeiibacterium</taxon>
    </lineage>
</organism>
<dbReference type="GO" id="GO:0042545">
    <property type="term" value="P:cell wall modification"/>
    <property type="evidence" value="ECO:0007669"/>
    <property type="project" value="UniProtKB-UniRule"/>
</dbReference>
<dbReference type="Pfam" id="PF01095">
    <property type="entry name" value="Pectinesterase"/>
    <property type="match status" value="1"/>
</dbReference>
<keyword evidence="8" id="KW-1185">Reference proteome</keyword>
<feature type="domain" description="Pectinesterase catalytic" evidence="6">
    <location>
        <begin position="28"/>
        <end position="307"/>
    </location>
</feature>
<dbReference type="Proteomes" id="UP001207408">
    <property type="component" value="Unassembled WGS sequence"/>
</dbReference>
<feature type="active site" evidence="4">
    <location>
        <position position="178"/>
    </location>
</feature>
<dbReference type="InterPro" id="IPR011050">
    <property type="entry name" value="Pectin_lyase_fold/virulence"/>
</dbReference>
<dbReference type="SUPFAM" id="SSF51126">
    <property type="entry name" value="Pectin lyase-like"/>
    <property type="match status" value="1"/>
</dbReference>
<dbReference type="GO" id="GO:0009279">
    <property type="term" value="C:cell outer membrane"/>
    <property type="evidence" value="ECO:0007669"/>
    <property type="project" value="TreeGrafter"/>
</dbReference>
<dbReference type="PROSITE" id="PS00503">
    <property type="entry name" value="PECTINESTERASE_2"/>
    <property type="match status" value="1"/>
</dbReference>
<dbReference type="AlphaFoldDB" id="A0AAE3MDR5"/>
<dbReference type="InterPro" id="IPR033131">
    <property type="entry name" value="Pectinesterase_Asp_AS"/>
</dbReference>
<proteinExistence type="inferred from homology"/>
<evidence type="ECO:0000256" key="1">
    <source>
        <dbReference type="ARBA" id="ARBA00008891"/>
    </source>
</evidence>
<keyword evidence="2 5" id="KW-0378">Hydrolase</keyword>
<dbReference type="EC" id="3.1.1.11" evidence="5"/>
<dbReference type="InterPro" id="IPR012334">
    <property type="entry name" value="Pectin_lyas_fold"/>
</dbReference>
<dbReference type="Gene3D" id="2.160.20.10">
    <property type="entry name" value="Single-stranded right-handed beta-helix, Pectin lyase-like"/>
    <property type="match status" value="1"/>
</dbReference>
<dbReference type="InterPro" id="IPR000070">
    <property type="entry name" value="Pectinesterase_cat"/>
</dbReference>
<evidence type="ECO:0000259" key="6">
    <source>
        <dbReference type="Pfam" id="PF01095"/>
    </source>
</evidence>
<evidence type="ECO:0000256" key="3">
    <source>
        <dbReference type="ARBA" id="ARBA00023085"/>
    </source>
</evidence>
<name>A0AAE3MDR5_9BACT</name>
<evidence type="ECO:0000313" key="8">
    <source>
        <dbReference type="Proteomes" id="UP001207408"/>
    </source>
</evidence>
<dbReference type="PANTHER" id="PTHR31321:SF57">
    <property type="entry name" value="PECTINESTERASE 53-RELATED"/>
    <property type="match status" value="1"/>
</dbReference>
<sequence length="315" mass="35227">MKLILNKVFGIIMLAFLLSVTVSGQDKVVVAIDGSGDYTTIQEALNHCKAFRDYEQVIFIKDGIYHEKVFIDSFLTNIKLVGESKENTIITYSDHAGMPGIGTFNSYTVKVSGDNIKMVNLTIENGAGEVGQAVALHVEGDLFEIKDCNLLGNQDTLYAAGKNSRQLFTNCFIDGTTDFIFGAAIAVFENCTLHSKRNSYITAASTTKDHKYGYVFKDCKLSAEEGVDKVYLGRPWRDYANVVFIDCEMGAHIVPEGWHNWGQPNREKTSFYAEYNSKGPGANVAKRVKWSHQLTPKQAEQYSINNIFRFEVEMD</sequence>
<comment type="similarity">
    <text evidence="1">Belongs to the pectinesterase family.</text>
</comment>
<comment type="catalytic activity">
    <reaction evidence="5">
        <text>[(1-&gt;4)-alpha-D-galacturonosyl methyl ester](n) + n H2O = [(1-&gt;4)-alpha-D-galacturonosyl](n) + n methanol + n H(+)</text>
        <dbReference type="Rhea" id="RHEA:22380"/>
        <dbReference type="Rhea" id="RHEA-COMP:14570"/>
        <dbReference type="Rhea" id="RHEA-COMP:14573"/>
        <dbReference type="ChEBI" id="CHEBI:15377"/>
        <dbReference type="ChEBI" id="CHEBI:15378"/>
        <dbReference type="ChEBI" id="CHEBI:17790"/>
        <dbReference type="ChEBI" id="CHEBI:140522"/>
        <dbReference type="ChEBI" id="CHEBI:140523"/>
        <dbReference type="EC" id="3.1.1.11"/>
    </reaction>
</comment>
<reference evidence="7" key="1">
    <citation type="submission" date="2022-10" db="EMBL/GenBank/DDBJ databases">
        <authorList>
            <person name="Yu W.X."/>
        </authorList>
    </citation>
    <scope>NUCLEOTIDE SEQUENCE</scope>
    <source>
        <strain evidence="7">D04</strain>
    </source>
</reference>
<evidence type="ECO:0000256" key="2">
    <source>
        <dbReference type="ARBA" id="ARBA00022801"/>
    </source>
</evidence>
<evidence type="ECO:0000256" key="4">
    <source>
        <dbReference type="PROSITE-ProRule" id="PRU10040"/>
    </source>
</evidence>
<dbReference type="RefSeq" id="WP_301198946.1">
    <property type="nucleotide sequence ID" value="NZ_JAPDPI010000013.1"/>
</dbReference>
<gene>
    <name evidence="7" type="ORF">OM074_08040</name>
</gene>
<dbReference type="EMBL" id="JAPDPI010000013">
    <property type="protein sequence ID" value="MCW3805576.1"/>
    <property type="molecule type" value="Genomic_DNA"/>
</dbReference>
<evidence type="ECO:0000313" key="7">
    <source>
        <dbReference type="EMBL" id="MCW3805576.1"/>
    </source>
</evidence>
<accession>A0AAE3MDR5</accession>
<dbReference type="PANTHER" id="PTHR31321">
    <property type="entry name" value="ACYL-COA THIOESTER HYDROLASE YBHC-RELATED"/>
    <property type="match status" value="1"/>
</dbReference>
<dbReference type="GO" id="GO:0045490">
    <property type="term" value="P:pectin catabolic process"/>
    <property type="evidence" value="ECO:0007669"/>
    <property type="project" value="UniProtKB-UniRule"/>
</dbReference>
<dbReference type="GO" id="GO:0030599">
    <property type="term" value="F:pectinesterase activity"/>
    <property type="evidence" value="ECO:0007669"/>
    <property type="project" value="UniProtKB-UniRule"/>
</dbReference>
<protein>
    <recommendedName>
        <fullName evidence="5">Pectinesterase</fullName>
        <ecNumber evidence="5">3.1.1.11</ecNumber>
    </recommendedName>
</protein>
<evidence type="ECO:0000256" key="5">
    <source>
        <dbReference type="RuleBase" id="RU000589"/>
    </source>
</evidence>